<dbReference type="InterPro" id="IPR041577">
    <property type="entry name" value="RT_RNaseH_2"/>
</dbReference>
<dbReference type="GO" id="GO:0004523">
    <property type="term" value="F:RNA-DNA hybrid ribonuclease activity"/>
    <property type="evidence" value="ECO:0007669"/>
    <property type="project" value="UniProtKB-EC"/>
</dbReference>
<dbReference type="STRING" id="1676925.ENSPKIP00000018402"/>
<dbReference type="PROSITE" id="PS50878">
    <property type="entry name" value="RT_POL"/>
    <property type="match status" value="1"/>
</dbReference>
<dbReference type="InterPro" id="IPR043128">
    <property type="entry name" value="Rev_trsase/Diguanyl_cyclase"/>
</dbReference>
<dbReference type="InterPro" id="IPR043502">
    <property type="entry name" value="DNA/RNA_pol_sf"/>
</dbReference>
<accession>A0A3B3RIE0</accession>
<dbReference type="CDD" id="cd01647">
    <property type="entry name" value="RT_LTR"/>
    <property type="match status" value="1"/>
</dbReference>
<dbReference type="Pfam" id="PF00078">
    <property type="entry name" value="RVT_1"/>
    <property type="match status" value="1"/>
</dbReference>
<dbReference type="Gene3D" id="1.10.340.70">
    <property type="match status" value="1"/>
</dbReference>
<dbReference type="Pfam" id="PF17919">
    <property type="entry name" value="RT_RNaseH_2"/>
    <property type="match status" value="1"/>
</dbReference>
<reference evidence="6" key="2">
    <citation type="submission" date="2025-09" db="UniProtKB">
        <authorList>
            <consortium name="Ensembl"/>
        </authorList>
    </citation>
    <scope>IDENTIFICATION</scope>
</reference>
<comment type="similarity">
    <text evidence="1">Belongs to the beta type-B retroviral polymerase family. HERV class-II K(HML-2) pol subfamily.</text>
</comment>
<dbReference type="Ensembl" id="ENSPKIT00000042909.1">
    <property type="protein sequence ID" value="ENSPKIP00000018402.1"/>
    <property type="gene ID" value="ENSPKIG00000003982.1"/>
</dbReference>
<dbReference type="SUPFAM" id="SSF56672">
    <property type="entry name" value="DNA/RNA polymerases"/>
    <property type="match status" value="1"/>
</dbReference>
<dbReference type="Proteomes" id="UP000261540">
    <property type="component" value="Unplaced"/>
</dbReference>
<dbReference type="Gene3D" id="3.30.70.270">
    <property type="match status" value="2"/>
</dbReference>
<dbReference type="FunFam" id="3.10.20.370:FF:000001">
    <property type="entry name" value="Retrovirus-related Pol polyprotein from transposon 17.6-like protein"/>
    <property type="match status" value="1"/>
</dbReference>
<name>A0A3B3RIE0_9TELE</name>
<feature type="domain" description="Reverse transcriptase" evidence="5">
    <location>
        <begin position="1"/>
        <end position="82"/>
    </location>
</feature>
<evidence type="ECO:0000259" key="5">
    <source>
        <dbReference type="PROSITE" id="PS50878"/>
    </source>
</evidence>
<proteinExistence type="inferred from homology"/>
<keyword evidence="3" id="KW-0511">Multifunctional enzyme</keyword>
<dbReference type="Pfam" id="PF17921">
    <property type="entry name" value="Integrase_H2C2"/>
    <property type="match status" value="1"/>
</dbReference>
<evidence type="ECO:0000256" key="2">
    <source>
        <dbReference type="ARBA" id="ARBA00012180"/>
    </source>
</evidence>
<evidence type="ECO:0000256" key="1">
    <source>
        <dbReference type="ARBA" id="ARBA00010879"/>
    </source>
</evidence>
<reference evidence="6" key="1">
    <citation type="submission" date="2025-08" db="UniProtKB">
        <authorList>
            <consortium name="Ensembl"/>
        </authorList>
    </citation>
    <scope>IDENTIFICATION</scope>
</reference>
<dbReference type="PANTHER" id="PTHR37984:SF5">
    <property type="entry name" value="PROTEIN NYNRIN-LIKE"/>
    <property type="match status" value="1"/>
</dbReference>
<dbReference type="InterPro" id="IPR041588">
    <property type="entry name" value="Integrase_H2C2"/>
</dbReference>
<evidence type="ECO:0000256" key="4">
    <source>
        <dbReference type="ARBA" id="ARBA00039658"/>
    </source>
</evidence>
<evidence type="ECO:0000313" key="7">
    <source>
        <dbReference type="Proteomes" id="UP000261540"/>
    </source>
</evidence>
<protein>
    <recommendedName>
        <fullName evidence="4">Gypsy retrotransposon integrase-like protein 1</fullName>
        <ecNumber evidence="2">3.1.26.4</ecNumber>
    </recommendedName>
</protein>
<evidence type="ECO:0000256" key="3">
    <source>
        <dbReference type="ARBA" id="ARBA00023268"/>
    </source>
</evidence>
<evidence type="ECO:0000313" key="6">
    <source>
        <dbReference type="Ensembl" id="ENSPKIP00000018402.1"/>
    </source>
</evidence>
<dbReference type="InterPro" id="IPR050951">
    <property type="entry name" value="Retrovirus_Pol_polyprotein"/>
</dbReference>
<dbReference type="AlphaFoldDB" id="A0A3B3RIE0"/>
<dbReference type="FunFam" id="3.30.70.270:FF:000062">
    <property type="entry name" value="Uncharacterized protein"/>
    <property type="match status" value="1"/>
</dbReference>
<organism evidence="6 7">
    <name type="scientific">Paramormyrops kingsleyae</name>
    <dbReference type="NCBI Taxonomy" id="1676925"/>
    <lineage>
        <taxon>Eukaryota</taxon>
        <taxon>Metazoa</taxon>
        <taxon>Chordata</taxon>
        <taxon>Craniata</taxon>
        <taxon>Vertebrata</taxon>
        <taxon>Euteleostomi</taxon>
        <taxon>Actinopterygii</taxon>
        <taxon>Neopterygii</taxon>
        <taxon>Teleostei</taxon>
        <taxon>Osteoglossocephala</taxon>
        <taxon>Osteoglossomorpha</taxon>
        <taxon>Osteoglossiformes</taxon>
        <taxon>Mormyridae</taxon>
        <taxon>Paramormyrops</taxon>
    </lineage>
</organism>
<dbReference type="EC" id="3.1.26.4" evidence="2"/>
<keyword evidence="7" id="KW-1185">Reference proteome</keyword>
<dbReference type="InterPro" id="IPR000477">
    <property type="entry name" value="RT_dom"/>
</dbReference>
<dbReference type="FunFam" id="1.10.340.70:FF:000001">
    <property type="entry name" value="Retrovirus-related Pol polyprotein from transposon gypsy-like Protein"/>
    <property type="match status" value="1"/>
</dbReference>
<dbReference type="GeneTree" id="ENSGT01100000263500"/>
<dbReference type="Gene3D" id="3.10.20.370">
    <property type="match status" value="1"/>
</dbReference>
<sequence>MPQGVSGAPATFQRVMEQTVGDMNFLEVLVYLDDLIVFAQTIEEHEVRLLKVLDRLREEGLKLSLDKCQFGRTSVSYVGHIVSADGIATDPSKVEAVVSWPRPQTVTELRSFLGFCGYYRRFVKDFSRLCQPLNELLRGNFSRSGSKKQNPDSNTSSKIYLKPFEPFGSRWSDVCENVFQELKTRLTQAPVLAFADSKRPYVLHVDASLDGLGGVLYQNHDDGLRPVAFISRSLSPPEKNYPAHKLEFLALKWAVVDRLHDYLYGAIFEVRTDNNPLTYITTSAKLDATGHRWLSALSTYNFSLKYRPGRKNIDADSLSRRPHSSLSLDGEWQEISAPGVRALCQGMSVRKQESFPFHPCDMRGGAQMFAVPNVYCQTTVVTSEQFPGLSFSDLQAAQKSDSCIGEVWLAVFQARPAGNLLSNHPDIRVLKREWEKLKVDRGLLYRTVTFSDQRVRRQLVLPRQFHNDVLKFLHDQNGHLGFEKTYALARDRFFWPRMKLDIEKYCKLCE</sequence>
<dbReference type="PANTHER" id="PTHR37984">
    <property type="entry name" value="PROTEIN CBG26694"/>
    <property type="match status" value="1"/>
</dbReference>
<dbReference type="FunFam" id="3.30.70.270:FF:000003">
    <property type="entry name" value="Transposon Ty3-G Gag-Pol polyprotein"/>
    <property type="match status" value="1"/>
</dbReference>
<dbReference type="CDD" id="cd09274">
    <property type="entry name" value="RNase_HI_RT_Ty3"/>
    <property type="match status" value="1"/>
</dbReference>